<keyword evidence="6 8" id="KW-0472">Membrane</keyword>
<feature type="region of interest" description="Disordered" evidence="7">
    <location>
        <begin position="159"/>
        <end position="183"/>
    </location>
</feature>
<evidence type="ECO:0000256" key="8">
    <source>
        <dbReference type="SAM" id="Phobius"/>
    </source>
</evidence>
<dbReference type="SUPFAM" id="SSF161111">
    <property type="entry name" value="Cation efflux protein transmembrane domain-like"/>
    <property type="match status" value="1"/>
</dbReference>
<feature type="compositionally biased region" description="Basic and acidic residues" evidence="7">
    <location>
        <begin position="171"/>
        <end position="183"/>
    </location>
</feature>
<dbReference type="NCBIfam" id="TIGR01297">
    <property type="entry name" value="CDF"/>
    <property type="match status" value="1"/>
</dbReference>
<evidence type="ECO:0000256" key="2">
    <source>
        <dbReference type="ARBA" id="ARBA00022448"/>
    </source>
</evidence>
<dbReference type="EMBL" id="BBPI01000067">
    <property type="protein sequence ID" value="GAM01597.1"/>
    <property type="molecule type" value="Genomic_DNA"/>
</dbReference>
<gene>
    <name evidence="10" type="ORF">SP5_067_00100</name>
</gene>
<evidence type="ECO:0000256" key="1">
    <source>
        <dbReference type="ARBA" id="ARBA00004141"/>
    </source>
</evidence>
<evidence type="ECO:0000256" key="3">
    <source>
        <dbReference type="ARBA" id="ARBA00022692"/>
    </source>
</evidence>
<comment type="caution">
    <text evidence="10">The sequence shown here is derived from an EMBL/GenBank/DDBJ whole genome shotgun (WGS) entry which is preliminary data.</text>
</comment>
<proteinExistence type="predicted"/>
<sequence length="322" mass="34345">MNSPVNASMNNHSHDYLGHAHDENARRTRLVVWLSTGMMVGEIVAGYLTGSMALLADGFHMATHVGALGIAAIAYSYAKRHVANPRYSWGTGKVGELAGFGSAMVLGLVSLGIAYESIMRLADPHAVAFGDAIFVAVLGLLVNIASAWLLGHGHGHDHGHSHSHSHGHSHDHRDQDHGHSHDRYGGDTNMRAAYIHVLADALTSVMAILALVAGRYLGWVWLDPAVGLLGAAVIANWSVGLMRQASTVLLDAADPKLAGQVRDRVEAPGDLRIHDFHIWRIGPTAHAVVLSVEGIDTVLTSAAIHQRLEGMAALGHVTVEIR</sequence>
<evidence type="ECO:0000313" key="11">
    <source>
        <dbReference type="Proteomes" id="UP000032305"/>
    </source>
</evidence>
<dbReference type="GO" id="GO:0006882">
    <property type="term" value="P:intracellular zinc ion homeostasis"/>
    <property type="evidence" value="ECO:0007669"/>
    <property type="project" value="InterPro"/>
</dbReference>
<protein>
    <submittedName>
        <fullName evidence="10">Putative cation efflux protein</fullName>
    </submittedName>
</protein>
<evidence type="ECO:0000256" key="5">
    <source>
        <dbReference type="ARBA" id="ARBA00023065"/>
    </source>
</evidence>
<dbReference type="PANTHER" id="PTHR45755:SF4">
    <property type="entry name" value="ZINC TRANSPORTER 7"/>
    <property type="match status" value="1"/>
</dbReference>
<dbReference type="NCBIfam" id="NF033827">
    <property type="entry name" value="CDF_efflux_DmeF"/>
    <property type="match status" value="1"/>
</dbReference>
<accession>A0A0A1W8T5</accession>
<evidence type="ECO:0000256" key="6">
    <source>
        <dbReference type="ARBA" id="ARBA00023136"/>
    </source>
</evidence>
<keyword evidence="5" id="KW-0406">Ion transport</keyword>
<feature type="transmembrane region" description="Helical" evidence="8">
    <location>
        <begin position="219"/>
        <end position="239"/>
    </location>
</feature>
<evidence type="ECO:0000256" key="7">
    <source>
        <dbReference type="SAM" id="MobiDB-lite"/>
    </source>
</evidence>
<dbReference type="GO" id="GO:0005385">
    <property type="term" value="F:zinc ion transmembrane transporter activity"/>
    <property type="evidence" value="ECO:0007669"/>
    <property type="project" value="InterPro"/>
</dbReference>
<dbReference type="eggNOG" id="COG1230">
    <property type="taxonomic scope" value="Bacteria"/>
</dbReference>
<feature type="transmembrane region" description="Helical" evidence="8">
    <location>
        <begin position="30"/>
        <end position="53"/>
    </location>
</feature>
<dbReference type="AlphaFoldDB" id="A0A0A1W8T5"/>
<comment type="subcellular location">
    <subcellularLocation>
        <location evidence="1">Membrane</location>
        <topology evidence="1">Multi-pass membrane protein</topology>
    </subcellularLocation>
</comment>
<dbReference type="InterPro" id="IPR058533">
    <property type="entry name" value="Cation_efflux_TM"/>
</dbReference>
<keyword evidence="2" id="KW-0813">Transport</keyword>
<dbReference type="Pfam" id="PF01545">
    <property type="entry name" value="Cation_efflux"/>
    <property type="match status" value="1"/>
</dbReference>
<feature type="transmembrane region" description="Helical" evidence="8">
    <location>
        <begin position="193"/>
        <end position="213"/>
    </location>
</feature>
<evidence type="ECO:0000259" key="9">
    <source>
        <dbReference type="Pfam" id="PF01545"/>
    </source>
</evidence>
<feature type="compositionally biased region" description="Basic residues" evidence="7">
    <location>
        <begin position="161"/>
        <end position="170"/>
    </location>
</feature>
<dbReference type="InterPro" id="IPR002524">
    <property type="entry name" value="Cation_efflux"/>
</dbReference>
<evidence type="ECO:0000256" key="4">
    <source>
        <dbReference type="ARBA" id="ARBA00022989"/>
    </source>
</evidence>
<feature type="transmembrane region" description="Helical" evidence="8">
    <location>
        <begin position="97"/>
        <end position="115"/>
    </location>
</feature>
<feature type="transmembrane region" description="Helical" evidence="8">
    <location>
        <begin position="127"/>
        <end position="150"/>
    </location>
</feature>
<keyword evidence="11" id="KW-1185">Reference proteome</keyword>
<dbReference type="Gene3D" id="1.20.1510.10">
    <property type="entry name" value="Cation efflux protein transmembrane domain"/>
    <property type="match status" value="1"/>
</dbReference>
<name>A0A0A1W8T5_9SPHN</name>
<keyword evidence="3 8" id="KW-0812">Transmembrane</keyword>
<reference evidence="10 11" key="1">
    <citation type="submission" date="2014-11" db="EMBL/GenBank/DDBJ databases">
        <title>Whole genome shotgun sequence of Sphingomonas parapaucimobilis NBRC 15100.</title>
        <authorList>
            <person name="Katano-Makiyama Y."/>
            <person name="Hosoyama A."/>
            <person name="Hashimoto M."/>
            <person name="Hosoyama Y."/>
            <person name="Noguchi M."/>
            <person name="Numata M."/>
            <person name="Tsuchikane K."/>
            <person name="Hirakata S."/>
            <person name="Uohara A."/>
            <person name="Shimodaira J."/>
            <person name="Ohji S."/>
            <person name="Ichikawa N."/>
            <person name="Kimura A."/>
            <person name="Yamazoe A."/>
            <person name="Fujita N."/>
        </authorList>
    </citation>
    <scope>NUCLEOTIDE SEQUENCE [LARGE SCALE GENOMIC DNA]</scope>
    <source>
        <strain evidence="10 11">NBRC 15100</strain>
    </source>
</reference>
<dbReference type="Proteomes" id="UP000032305">
    <property type="component" value="Unassembled WGS sequence"/>
</dbReference>
<feature type="transmembrane region" description="Helical" evidence="8">
    <location>
        <begin position="59"/>
        <end position="77"/>
    </location>
</feature>
<feature type="domain" description="Cation efflux protein transmembrane" evidence="9">
    <location>
        <begin position="30"/>
        <end position="250"/>
    </location>
</feature>
<evidence type="ECO:0000313" key="10">
    <source>
        <dbReference type="EMBL" id="GAM01597.1"/>
    </source>
</evidence>
<keyword evidence="4 8" id="KW-1133">Transmembrane helix</keyword>
<dbReference type="InterPro" id="IPR027469">
    <property type="entry name" value="Cation_efflux_TMD_sf"/>
</dbReference>
<dbReference type="InterPro" id="IPR045316">
    <property type="entry name" value="Msc2-like"/>
</dbReference>
<organism evidence="10 11">
    <name type="scientific">Sphingomonas parapaucimobilis NBRC 15100</name>
    <dbReference type="NCBI Taxonomy" id="1219049"/>
    <lineage>
        <taxon>Bacteria</taxon>
        <taxon>Pseudomonadati</taxon>
        <taxon>Pseudomonadota</taxon>
        <taxon>Alphaproteobacteria</taxon>
        <taxon>Sphingomonadales</taxon>
        <taxon>Sphingomonadaceae</taxon>
        <taxon>Sphingomonas</taxon>
    </lineage>
</organism>
<dbReference type="GO" id="GO:0016020">
    <property type="term" value="C:membrane"/>
    <property type="evidence" value="ECO:0007669"/>
    <property type="project" value="UniProtKB-SubCell"/>
</dbReference>
<dbReference type="PANTHER" id="PTHR45755">
    <property type="match status" value="1"/>
</dbReference>